<reference evidence="2 3" key="1">
    <citation type="submission" date="2016-06" db="EMBL/GenBank/DDBJ databases">
        <title>Living apart together: crosstalk between the core and supernumerary genomes in a fungal plant pathogen.</title>
        <authorList>
            <person name="Vanheule A."/>
            <person name="Audenaert K."/>
            <person name="Warris S."/>
            <person name="Van De Geest H."/>
            <person name="Schijlen E."/>
            <person name="Hofte M."/>
            <person name="De Saeger S."/>
            <person name="Haesaert G."/>
            <person name="Waalwijk C."/>
            <person name="Van Der Lee T."/>
        </authorList>
    </citation>
    <scope>NUCLEOTIDE SEQUENCE [LARGE SCALE GENOMIC DNA]</scope>
    <source>
        <strain evidence="2 3">2516</strain>
    </source>
</reference>
<dbReference type="OrthoDB" id="5106966at2759"/>
<sequence>MTLHGSPYGSSWPSNKPPIKSSGESSGASFGSYNKSQTQRHNQPIEKHSGYWTGFPNSKQLDPNVLKAECAKIFDQFDQGQLISAQTMAEDLVNRYPFMPIKDSAPIYSMLGLYPFGLDHADRACRIYKILYSRDPSFKVAYQNAEDSLTKAREVEALWEAQEKKKRGTYTKDQILLERYESFYYSVFKHNRKEGSKTLVDSLLQPSSKSPSSKSAPSNSESSFDSTIPLKPASYWGMAKDSTGSQETSVMMDAKWRAKKYLELCPDRETLIHALNEDARARYESQTKMQRKMSSWNVDAKSKGKSVQRDAVQMSTEDAQEPTIEQSHLEKLNTLNTQRLKAFYDKLHQHAKKCTVNGTVTAGPIPMVSEPSTSRNGDTEKTNSHTTDDDEQIEKSGSDRYTDVPTMAGILYRAQLRAKSRPETNGTAPKRPETNGTAPKTSAYKVVPTWDYYNPGNYCL</sequence>
<keyword evidence="3" id="KW-1185">Reference proteome</keyword>
<dbReference type="AlphaFoldDB" id="A0A1B8ABA5"/>
<gene>
    <name evidence="2" type="ORF">FPOA_09493</name>
</gene>
<feature type="region of interest" description="Disordered" evidence="1">
    <location>
        <begin position="202"/>
        <end position="226"/>
    </location>
</feature>
<comment type="caution">
    <text evidence="2">The sequence shown here is derived from an EMBL/GenBank/DDBJ whole genome shotgun (WGS) entry which is preliminary data.</text>
</comment>
<evidence type="ECO:0000256" key="1">
    <source>
        <dbReference type="SAM" id="MobiDB-lite"/>
    </source>
</evidence>
<accession>A0A1B8ABA5</accession>
<organism evidence="2 3">
    <name type="scientific">Fusarium poae</name>
    <dbReference type="NCBI Taxonomy" id="36050"/>
    <lineage>
        <taxon>Eukaryota</taxon>
        <taxon>Fungi</taxon>
        <taxon>Dikarya</taxon>
        <taxon>Ascomycota</taxon>
        <taxon>Pezizomycotina</taxon>
        <taxon>Sordariomycetes</taxon>
        <taxon>Hypocreomycetidae</taxon>
        <taxon>Hypocreales</taxon>
        <taxon>Nectriaceae</taxon>
        <taxon>Fusarium</taxon>
    </lineage>
</organism>
<feature type="region of interest" description="Disordered" evidence="1">
    <location>
        <begin position="415"/>
        <end position="441"/>
    </location>
</feature>
<feature type="compositionally biased region" description="Basic and acidic residues" evidence="1">
    <location>
        <begin position="377"/>
        <end position="402"/>
    </location>
</feature>
<evidence type="ECO:0000313" key="2">
    <source>
        <dbReference type="EMBL" id="OBS17761.1"/>
    </source>
</evidence>
<dbReference type="EMBL" id="LYXU01000004">
    <property type="protein sequence ID" value="OBS17761.1"/>
    <property type="molecule type" value="Genomic_DNA"/>
</dbReference>
<feature type="region of interest" description="Disordered" evidence="1">
    <location>
        <begin position="288"/>
        <end position="312"/>
    </location>
</feature>
<evidence type="ECO:0000313" key="3">
    <source>
        <dbReference type="Proteomes" id="UP000091967"/>
    </source>
</evidence>
<feature type="compositionally biased region" description="Polar residues" evidence="1">
    <location>
        <begin position="288"/>
        <end position="297"/>
    </location>
</feature>
<name>A0A1B8ABA5_FUSPO</name>
<feature type="region of interest" description="Disordered" evidence="1">
    <location>
        <begin position="1"/>
        <end position="49"/>
    </location>
</feature>
<protein>
    <submittedName>
        <fullName evidence="2">Uncharacterized protein</fullName>
    </submittedName>
</protein>
<dbReference type="Proteomes" id="UP000091967">
    <property type="component" value="Unassembled WGS sequence"/>
</dbReference>
<feature type="compositionally biased region" description="Polar residues" evidence="1">
    <location>
        <begin position="33"/>
        <end position="42"/>
    </location>
</feature>
<feature type="region of interest" description="Disordered" evidence="1">
    <location>
        <begin position="361"/>
        <end position="403"/>
    </location>
</feature>
<feature type="compositionally biased region" description="Low complexity" evidence="1">
    <location>
        <begin position="206"/>
        <end position="223"/>
    </location>
</feature>
<feature type="compositionally biased region" description="Low complexity" evidence="1">
    <location>
        <begin position="21"/>
        <end position="32"/>
    </location>
</feature>
<proteinExistence type="predicted"/>